<name>A0A244CP58_PSEDV</name>
<keyword evidence="2" id="KW-1185">Reference proteome</keyword>
<dbReference type="AlphaFoldDB" id="A0A244CP58"/>
<proteinExistence type="predicted"/>
<gene>
    <name evidence="1" type="ORF">B1199_14465</name>
</gene>
<sequence>MNLDELKEHKGRKAFAYVHTAQGSAWGYAYGYTSTSRAEEKALALCQQKALSLGLDKECEVLIKH</sequence>
<dbReference type="Proteomes" id="UP000194841">
    <property type="component" value="Unassembled WGS sequence"/>
</dbReference>
<protein>
    <recommendedName>
        <fullName evidence="3">DUF4189 domain-containing protein</fullName>
    </recommendedName>
</protein>
<evidence type="ECO:0000313" key="1">
    <source>
        <dbReference type="EMBL" id="OUL57365.1"/>
    </source>
</evidence>
<organism evidence="1 2">
    <name type="scientific">Pseudoalteromonas ulvae</name>
    <dbReference type="NCBI Taxonomy" id="107327"/>
    <lineage>
        <taxon>Bacteria</taxon>
        <taxon>Pseudomonadati</taxon>
        <taxon>Pseudomonadota</taxon>
        <taxon>Gammaproteobacteria</taxon>
        <taxon>Alteromonadales</taxon>
        <taxon>Pseudoalteromonadaceae</taxon>
        <taxon>Pseudoalteromonas</taxon>
    </lineage>
</organism>
<dbReference type="EMBL" id="MWPV01000004">
    <property type="protein sequence ID" value="OUL57365.1"/>
    <property type="molecule type" value="Genomic_DNA"/>
</dbReference>
<reference evidence="1 2" key="1">
    <citation type="submission" date="2017-02" db="EMBL/GenBank/DDBJ databases">
        <title>Pseudoalteromonas ulvae TC14 Genome.</title>
        <authorList>
            <person name="Molmeret M."/>
        </authorList>
    </citation>
    <scope>NUCLEOTIDE SEQUENCE [LARGE SCALE GENOMIC DNA]</scope>
    <source>
        <strain evidence="1">TC14</strain>
    </source>
</reference>
<evidence type="ECO:0008006" key="3">
    <source>
        <dbReference type="Google" id="ProtNLM"/>
    </source>
</evidence>
<evidence type="ECO:0000313" key="2">
    <source>
        <dbReference type="Proteomes" id="UP000194841"/>
    </source>
</evidence>
<accession>A0A244CP58</accession>
<comment type="caution">
    <text evidence="1">The sequence shown here is derived from an EMBL/GenBank/DDBJ whole genome shotgun (WGS) entry which is preliminary data.</text>
</comment>
<dbReference type="RefSeq" id="WP_086744822.1">
    <property type="nucleotide sequence ID" value="NZ_MWPV01000004.1"/>
</dbReference>